<evidence type="ECO:0000313" key="2">
    <source>
        <dbReference type="Proteomes" id="UP001589814"/>
    </source>
</evidence>
<dbReference type="InterPro" id="IPR043750">
    <property type="entry name" value="DUF5695"/>
</dbReference>
<sequence length="873" mass="97906">MAVHSIGQLEFELRPDTQTLSRLSPTEEPGFSFVPSWLESERSGDGYNHIGDLNLRVRAPGSEWRDFSSSTHRKPIHPLPAEGEVIAAADITATMGEQPPFRVERVWARDNGRLALRFRITNVTEQALEIGVLGMPMVFDNIIDGRTLDEAHTRASFADPYIGRDAGYVQVTRLNGEGPALLVLPESNTALEAYKPLKQPDKAPNSIFTDRSSPNFFEGFYDWTVYSRGYVEREWRDAGRQWNTPGSETLAPGETAQFGLQFVQSPTIRAIEETLIAHQRPVAVGLPGYIVPANQSALLFVRAPSAIEHIDSDPAGALEVSREGSVNGWTKLKVKVGGWGRARLTLGYADGQQQTISYYLVKPLSQAVADLGHFATTEQWYDNPDDPFGRAPAILSYDSEAGGVVLSDWRMWIPGMSDEGGAGSWMAAIAKQLNNPDPQEIAKLERLTDETVIGRLQVAEGEHAGAIKKSLVWFDPERFADMYPGYAEDPERFRWSWDKEESDRLDRSYNYPWPAINHWVLYRLARNHEGLVKRHDWQFYLDNAYRVAVAMPRDAELYAEFGLMGGEVFLEILKDLQREGMTDKAEQLESLMRERAEHWHSLEYPFGSEMPWDSTGQPEVYAWMRYFGFDAQAEQTREVILGYDPTIPGWGYNGNARRYWDFGTAGKYERFERQIHHYGSALNAVPLLDAFRRDPSDFHLLRVGYGGMMGPMASIHRNGFTSTAFHAWPDMMKWDPYSGDYGMGFFGHAYAIGTYVVNHPTFGWLALGGELQASADSIRVVPLEEAQKRLFIAPAGQWITLQAGRIQSATYQSTSGDITLTLAPADDFTSTARVFLQATTDDASALRVADAVFERGGYSVPLSRGETTIRLVP</sequence>
<gene>
    <name evidence="1" type="ORF">ACFFHW_12270</name>
</gene>
<dbReference type="Pfam" id="PF18951">
    <property type="entry name" value="DUF5695"/>
    <property type="match status" value="1"/>
</dbReference>
<organism evidence="1 2">
    <name type="scientific">Kushneria aurantia</name>
    <dbReference type="NCBI Taxonomy" id="504092"/>
    <lineage>
        <taxon>Bacteria</taxon>
        <taxon>Pseudomonadati</taxon>
        <taxon>Pseudomonadota</taxon>
        <taxon>Gammaproteobacteria</taxon>
        <taxon>Oceanospirillales</taxon>
        <taxon>Halomonadaceae</taxon>
        <taxon>Kushneria</taxon>
    </lineage>
</organism>
<proteinExistence type="predicted"/>
<dbReference type="Proteomes" id="UP001589814">
    <property type="component" value="Unassembled WGS sequence"/>
</dbReference>
<accession>A0ABV6G527</accession>
<dbReference type="RefSeq" id="WP_019950595.1">
    <property type="nucleotide sequence ID" value="NZ_JBHLVX010000050.1"/>
</dbReference>
<dbReference type="EMBL" id="JBHLVX010000050">
    <property type="protein sequence ID" value="MFC0268745.1"/>
    <property type="molecule type" value="Genomic_DNA"/>
</dbReference>
<reference evidence="1 2" key="1">
    <citation type="submission" date="2024-09" db="EMBL/GenBank/DDBJ databases">
        <authorList>
            <person name="Sun Q."/>
            <person name="Mori K."/>
        </authorList>
    </citation>
    <scope>NUCLEOTIDE SEQUENCE [LARGE SCALE GENOMIC DNA]</scope>
    <source>
        <strain evidence="1 2">CCM 7415</strain>
    </source>
</reference>
<evidence type="ECO:0000313" key="1">
    <source>
        <dbReference type="EMBL" id="MFC0268745.1"/>
    </source>
</evidence>
<protein>
    <submittedName>
        <fullName evidence="1">DUF5695 domain-containing protein</fullName>
    </submittedName>
</protein>
<keyword evidence="2" id="KW-1185">Reference proteome</keyword>
<name>A0ABV6G527_9GAMM</name>
<comment type="caution">
    <text evidence="1">The sequence shown here is derived from an EMBL/GenBank/DDBJ whole genome shotgun (WGS) entry which is preliminary data.</text>
</comment>